<gene>
    <name evidence="2" type="ORF">MW290_17680</name>
</gene>
<sequence>MSPARFLLPYAASLLALSAVHGNAVAEPIEPKVQQTVIEDDGVRIEELRVRGQTQRLVVRPKGGAAEYEIIPADGARNMVQAAGASRGAAGQRVWTVLSF</sequence>
<feature type="chain" id="PRO_5045346365" evidence="1">
    <location>
        <begin position="27"/>
        <end position="100"/>
    </location>
</feature>
<protein>
    <submittedName>
        <fullName evidence="2">DUF2782 domain-containing protein</fullName>
    </submittedName>
</protein>
<evidence type="ECO:0000313" key="2">
    <source>
        <dbReference type="EMBL" id="URI10813.1"/>
    </source>
</evidence>
<reference evidence="2" key="1">
    <citation type="submission" date="2022-05" db="EMBL/GenBank/DDBJ databases">
        <title>An RpoN-dependent PEP-CTERM gene is involved in floc formation of an Aquincola tertiaricarbonis strain.</title>
        <authorList>
            <person name="Qiu D."/>
            <person name="Xia M."/>
        </authorList>
    </citation>
    <scope>NUCLEOTIDE SEQUENCE</scope>
    <source>
        <strain evidence="2">RN12</strain>
    </source>
</reference>
<name>A0ABY4SCU2_AQUTE</name>
<keyword evidence="1" id="KW-0732">Signal</keyword>
<dbReference type="Proteomes" id="UP001056201">
    <property type="component" value="Chromosome 2"/>
</dbReference>
<evidence type="ECO:0000256" key="1">
    <source>
        <dbReference type="SAM" id="SignalP"/>
    </source>
</evidence>
<keyword evidence="3" id="KW-1185">Reference proteome</keyword>
<feature type="signal peptide" evidence="1">
    <location>
        <begin position="1"/>
        <end position="26"/>
    </location>
</feature>
<dbReference type="EMBL" id="CP097636">
    <property type="protein sequence ID" value="URI10813.1"/>
    <property type="molecule type" value="Genomic_DNA"/>
</dbReference>
<evidence type="ECO:0000313" key="3">
    <source>
        <dbReference type="Proteomes" id="UP001056201"/>
    </source>
</evidence>
<dbReference type="Gene3D" id="2.20.130.30">
    <property type="entry name" value="Protein of unknown function DUF2782"/>
    <property type="match status" value="1"/>
</dbReference>
<dbReference type="RefSeq" id="WP_250199016.1">
    <property type="nucleotide sequence ID" value="NZ_CP097636.1"/>
</dbReference>
<accession>A0ABY4SCU2</accession>
<proteinExistence type="predicted"/>
<organism evidence="2 3">
    <name type="scientific">Aquincola tertiaricarbonis</name>
    <dbReference type="NCBI Taxonomy" id="391953"/>
    <lineage>
        <taxon>Bacteria</taxon>
        <taxon>Pseudomonadati</taxon>
        <taxon>Pseudomonadota</taxon>
        <taxon>Betaproteobacteria</taxon>
        <taxon>Burkholderiales</taxon>
        <taxon>Sphaerotilaceae</taxon>
        <taxon>Aquincola</taxon>
    </lineage>
</organism>